<dbReference type="Gene3D" id="3.40.630.40">
    <property type="entry name" value="Zn-dependent exopeptidases"/>
    <property type="match status" value="1"/>
</dbReference>
<reference evidence="2" key="1">
    <citation type="journal article" date="2019" name="Int. J. Syst. Evol. Microbiol.">
        <title>The Global Catalogue of Microorganisms (GCM) 10K type strain sequencing project: providing services to taxonomists for standard genome sequencing and annotation.</title>
        <authorList>
            <consortium name="The Broad Institute Genomics Platform"/>
            <consortium name="The Broad Institute Genome Sequencing Center for Infectious Disease"/>
            <person name="Wu L."/>
            <person name="Ma J."/>
        </authorList>
    </citation>
    <scope>NUCLEOTIDE SEQUENCE [LARGE SCALE GENOMIC DNA]</scope>
    <source>
        <strain evidence="2">JCM 17759</strain>
    </source>
</reference>
<sequence>MTTTRILITCEHGGNEVPHEYTPLFTSPGAKRDLHSHRGYDPGSLHAATQLSLKLESPLISSTTTRLLVDLNRSLDNPQLFSKYTRSLTQNDQASLLKRHYHPYRKRVEAKIRTLLNCHDRVIHLSMHTFTPRFRGSHRPVDLGILYDPARREERQFCDAVGNRMAALVPSRRVRHNEPYLGIDDGLTTYLRTQHPSQRYVGIEIEINNRYARWQEKQKLTLITQLAKAIRDDSFDF</sequence>
<dbReference type="RefSeq" id="WP_345325315.1">
    <property type="nucleotide sequence ID" value="NZ_BAABGA010000054.1"/>
</dbReference>
<protein>
    <submittedName>
        <fullName evidence="1">N-formylglutamate amidohydrolase</fullName>
    </submittedName>
</protein>
<evidence type="ECO:0000313" key="2">
    <source>
        <dbReference type="Proteomes" id="UP001500840"/>
    </source>
</evidence>
<dbReference type="EMBL" id="BAABGA010000054">
    <property type="protein sequence ID" value="GAA4460929.1"/>
    <property type="molecule type" value="Genomic_DNA"/>
</dbReference>
<name>A0ABP8N404_9BACT</name>
<organism evidence="1 2">
    <name type="scientific">Novipirellula rosea</name>
    <dbReference type="NCBI Taxonomy" id="1031540"/>
    <lineage>
        <taxon>Bacteria</taxon>
        <taxon>Pseudomonadati</taxon>
        <taxon>Planctomycetota</taxon>
        <taxon>Planctomycetia</taxon>
        <taxon>Pirellulales</taxon>
        <taxon>Pirellulaceae</taxon>
        <taxon>Novipirellula</taxon>
    </lineage>
</organism>
<accession>A0ABP8N404</accession>
<dbReference type="Proteomes" id="UP001500840">
    <property type="component" value="Unassembled WGS sequence"/>
</dbReference>
<keyword evidence="2" id="KW-1185">Reference proteome</keyword>
<dbReference type="SUPFAM" id="SSF53187">
    <property type="entry name" value="Zn-dependent exopeptidases"/>
    <property type="match status" value="1"/>
</dbReference>
<dbReference type="Pfam" id="PF05013">
    <property type="entry name" value="FGase"/>
    <property type="match status" value="1"/>
</dbReference>
<gene>
    <name evidence="1" type="ORF">GCM10023156_42560</name>
</gene>
<dbReference type="InterPro" id="IPR007709">
    <property type="entry name" value="N-FG_amidohydro"/>
</dbReference>
<comment type="caution">
    <text evidence="1">The sequence shown here is derived from an EMBL/GenBank/DDBJ whole genome shotgun (WGS) entry which is preliminary data.</text>
</comment>
<evidence type="ECO:0000313" key="1">
    <source>
        <dbReference type="EMBL" id="GAA4460929.1"/>
    </source>
</evidence>
<proteinExistence type="predicted"/>